<evidence type="ECO:0000256" key="1">
    <source>
        <dbReference type="ARBA" id="ARBA00006987"/>
    </source>
</evidence>
<organism evidence="3 4">
    <name type="scientific">Lampropedia aestuarii</name>
    <dbReference type="NCBI Taxonomy" id="2562762"/>
    <lineage>
        <taxon>Bacteria</taxon>
        <taxon>Pseudomonadati</taxon>
        <taxon>Pseudomonadota</taxon>
        <taxon>Betaproteobacteria</taxon>
        <taxon>Burkholderiales</taxon>
        <taxon>Comamonadaceae</taxon>
        <taxon>Lampropedia</taxon>
    </lineage>
</organism>
<feature type="chain" id="PRO_5020342946" evidence="2">
    <location>
        <begin position="34"/>
        <end position="338"/>
    </location>
</feature>
<dbReference type="SUPFAM" id="SSF53850">
    <property type="entry name" value="Periplasmic binding protein-like II"/>
    <property type="match status" value="1"/>
</dbReference>
<accession>A0A4S5BPX0</accession>
<dbReference type="PIRSF" id="PIRSF017082">
    <property type="entry name" value="YflP"/>
    <property type="match status" value="1"/>
</dbReference>
<dbReference type="InterPro" id="IPR042100">
    <property type="entry name" value="Bug_dom1"/>
</dbReference>
<dbReference type="RefSeq" id="WP_136407384.1">
    <property type="nucleotide sequence ID" value="NZ_SSWX01000021.1"/>
</dbReference>
<dbReference type="AlphaFoldDB" id="A0A4S5BPX0"/>
<evidence type="ECO:0000313" key="4">
    <source>
        <dbReference type="Proteomes" id="UP000306236"/>
    </source>
</evidence>
<feature type="signal peptide" evidence="2">
    <location>
        <begin position="1"/>
        <end position="33"/>
    </location>
</feature>
<dbReference type="OrthoDB" id="8678477at2"/>
<dbReference type="Gene3D" id="3.40.190.10">
    <property type="entry name" value="Periplasmic binding protein-like II"/>
    <property type="match status" value="1"/>
</dbReference>
<gene>
    <name evidence="3" type="ORF">E8K88_14460</name>
</gene>
<name>A0A4S5BPX0_9BURK</name>
<dbReference type="EMBL" id="SSWX01000021">
    <property type="protein sequence ID" value="THJ31676.1"/>
    <property type="molecule type" value="Genomic_DNA"/>
</dbReference>
<sequence>MNTKFRALYQRTLAIAGAAALLAGMAWQKTAIASESAYPKQTITFVVPYAAGGSSDTRARQLAQRMSADLGVSVVIENKAGASGNIGTAHIAKATPDGYTIGLGNFAPMSVNAALYGNNMQFNPAKDLAPIALIERGAVVMAASSKSGLLNGQDLLASVSNDKHSWNYGSTGAGSASHLSTELLKQLTNLDAVHVPYKGGAPAINDLMAGTLDLYMDLPSLFMGYLADPNARMHALAVAAPERLKALPQVPTFAELGYPQMVAYNWFGVVAPAGTPATIIERLNQSINKAMQDPSYQSLVESQGAEVGGGTPEDFRQFISAETDKWGALIRERNISLN</sequence>
<dbReference type="CDD" id="cd07012">
    <property type="entry name" value="PBP2_Bug_TTT"/>
    <property type="match status" value="1"/>
</dbReference>
<evidence type="ECO:0000313" key="3">
    <source>
        <dbReference type="EMBL" id="THJ31676.1"/>
    </source>
</evidence>
<dbReference type="Gene3D" id="3.40.190.150">
    <property type="entry name" value="Bordetella uptake gene, domain 1"/>
    <property type="match status" value="1"/>
</dbReference>
<dbReference type="Proteomes" id="UP000306236">
    <property type="component" value="Unassembled WGS sequence"/>
</dbReference>
<comment type="similarity">
    <text evidence="1">Belongs to the UPF0065 (bug) family.</text>
</comment>
<evidence type="ECO:0000256" key="2">
    <source>
        <dbReference type="SAM" id="SignalP"/>
    </source>
</evidence>
<proteinExistence type="inferred from homology"/>
<dbReference type="Pfam" id="PF03401">
    <property type="entry name" value="TctC"/>
    <property type="match status" value="1"/>
</dbReference>
<reference evidence="3 4" key="1">
    <citation type="submission" date="2019-04" db="EMBL/GenBank/DDBJ databases">
        <title>Lampropedia sp YIM MLB12 draf genome.</title>
        <authorList>
            <person name="Wang Y.-X."/>
        </authorList>
    </citation>
    <scope>NUCLEOTIDE SEQUENCE [LARGE SCALE GENOMIC DNA]</scope>
    <source>
        <strain evidence="3 4">YIM MLB12</strain>
    </source>
</reference>
<keyword evidence="4" id="KW-1185">Reference proteome</keyword>
<dbReference type="PANTHER" id="PTHR42928">
    <property type="entry name" value="TRICARBOXYLATE-BINDING PROTEIN"/>
    <property type="match status" value="1"/>
</dbReference>
<dbReference type="InterPro" id="IPR005064">
    <property type="entry name" value="BUG"/>
</dbReference>
<comment type="caution">
    <text evidence="3">The sequence shown here is derived from an EMBL/GenBank/DDBJ whole genome shotgun (WGS) entry which is preliminary data.</text>
</comment>
<keyword evidence="2" id="KW-0732">Signal</keyword>
<protein>
    <submittedName>
        <fullName evidence="3">Tripartite tricarboxylate transporter substrate binding protein</fullName>
    </submittedName>
</protein>
<dbReference type="PANTHER" id="PTHR42928:SF5">
    <property type="entry name" value="BLR1237 PROTEIN"/>
    <property type="match status" value="1"/>
</dbReference>